<dbReference type="EMBL" id="CABFNO020001395">
    <property type="protein sequence ID" value="CAG9985654.1"/>
    <property type="molecule type" value="Genomic_DNA"/>
</dbReference>
<evidence type="ECO:0000313" key="4">
    <source>
        <dbReference type="Proteomes" id="UP000754883"/>
    </source>
</evidence>
<dbReference type="InterPro" id="IPR010730">
    <property type="entry name" value="HET"/>
</dbReference>
<evidence type="ECO:0000313" key="3">
    <source>
        <dbReference type="EMBL" id="CAG9985654.1"/>
    </source>
</evidence>
<dbReference type="Pfam" id="PF14441">
    <property type="entry name" value="OTT_1508_deam"/>
    <property type="match status" value="1"/>
</dbReference>
<gene>
    <name evidence="3" type="ORF">CBYS24578_00017069</name>
</gene>
<sequence length="1054" mass="117683">MSFRLLNVHTGELTEYPLSAHPPYIAASHAWSERLFPPGVDFLASPGRDALVATIEQRYPTITLCWVDTICIDQNDEDDKLRQIPMMGEIFRGAEAVLIILGCVLGMRQDHVDELTEQLGGALSMEADEAWASEGSYWQNGDGRGLIAQAMRGLARLTVTSWSTRVWTLQEYILARRVIWIGQDLESLVLNDRLFSALPSICDTLDIQECLGDEFAKLYGFFSGMANCRLGPVEKTRVMELLGNRKATVECDEVYGVMAASGVEIPTIKGERKESAWARWVEAALGRGHLRWLLMPAVSEPLSSSPQLIARNCIVVLFGMRHKASSGSALDEVEPLGPIEVQNGTVTLTGRMIGICRVGARLGRVHEPIPNRIHRDITLVQFTLGRWPRALKVALAFGAGRYNPKQTILIAQALLNNWTRALYAVRHRREDGFKMKLRPGRQTLIWQDFMALQMGQMPGMNDGIAHLTKIRRLSVAIDAVLVLAPDQEVPDGELIVVDVGGRTVDGRCIFMVATKPSPEAGSSNDVLHKLCVTLPVTGDYEEAIQSLPLQTFSFGGKGCKVSSEEGRQSLLIANITSDFSIITMAIQGQPTAAQVPPQESTKRFVLNSILLSLIEPVRGEPTVYSLDRHPHDDASPIAKFLDSFALICSTRSGKETASAVCIEQGGPTGTILRLARNTSTSEDLLLRFQDVLNDLSLIAKGDCSLDQKAWEIMSKIIELDRFKIDSIIEIFQKKEVPELIQAAIQRLETGEFSNHGDFLEWARHLPSLSSLSHLTKTAELIKQMHWAAQARWVYSAHLQTIAFPESKTVPAWINNIYKLGRYHAALVAMIKLATTRTDLFIPIRVELVEPPPQAQFSLNGEREALSNIIRKCTKAEVEDIKSQLRVYWFKNPDHHFRAACKTRRVLIVHAEMQLACFYDSNMELTPRFLFMGTSKKACFLCSTLLHRHERGWSFSATHSKIYANWMPPLFSKGSARKIHTKLIWDINQFLEQTIGRELETKLGIPRSKKVQFDSTAGPSLTTFKLGGEFTFMKPQPPTLTDEPNGIAEEEDYSS</sequence>
<reference evidence="3 4" key="2">
    <citation type="submission" date="2021-10" db="EMBL/GenBank/DDBJ databases">
        <authorList>
            <person name="Piombo E."/>
        </authorList>
    </citation>
    <scope>NUCLEOTIDE SEQUENCE [LARGE SCALE GENOMIC DNA]</scope>
</reference>
<dbReference type="PANTHER" id="PTHR24148">
    <property type="entry name" value="ANKYRIN REPEAT DOMAIN-CONTAINING PROTEIN 39 HOMOLOG-RELATED"/>
    <property type="match status" value="1"/>
</dbReference>
<feature type="region of interest" description="Disordered" evidence="1">
    <location>
        <begin position="1034"/>
        <end position="1054"/>
    </location>
</feature>
<proteinExistence type="predicted"/>
<accession>A0A9N9UFM3</accession>
<keyword evidence="4" id="KW-1185">Reference proteome</keyword>
<evidence type="ECO:0000256" key="1">
    <source>
        <dbReference type="SAM" id="MobiDB-lite"/>
    </source>
</evidence>
<feature type="domain" description="Heterokaryon incompatibility" evidence="2">
    <location>
        <begin position="50"/>
        <end position="171"/>
    </location>
</feature>
<dbReference type="Pfam" id="PF06985">
    <property type="entry name" value="HET"/>
    <property type="match status" value="1"/>
</dbReference>
<dbReference type="AlphaFoldDB" id="A0A9N9UFM3"/>
<reference evidence="4" key="1">
    <citation type="submission" date="2019-06" db="EMBL/GenBank/DDBJ databases">
        <authorList>
            <person name="Broberg M."/>
        </authorList>
    </citation>
    <scope>NUCLEOTIDE SEQUENCE [LARGE SCALE GENOMIC DNA]</scope>
</reference>
<organism evidence="3 4">
    <name type="scientific">Clonostachys byssicola</name>
    <dbReference type="NCBI Taxonomy" id="160290"/>
    <lineage>
        <taxon>Eukaryota</taxon>
        <taxon>Fungi</taxon>
        <taxon>Dikarya</taxon>
        <taxon>Ascomycota</taxon>
        <taxon>Pezizomycotina</taxon>
        <taxon>Sordariomycetes</taxon>
        <taxon>Hypocreomycetidae</taxon>
        <taxon>Hypocreales</taxon>
        <taxon>Bionectriaceae</taxon>
        <taxon>Clonostachys</taxon>
    </lineage>
</organism>
<evidence type="ECO:0000259" key="2">
    <source>
        <dbReference type="Pfam" id="PF06985"/>
    </source>
</evidence>
<dbReference type="PANTHER" id="PTHR24148:SF73">
    <property type="entry name" value="HET DOMAIN PROTEIN (AFU_ORTHOLOGUE AFUA_8G01020)"/>
    <property type="match status" value="1"/>
</dbReference>
<dbReference type="InterPro" id="IPR027796">
    <property type="entry name" value="OTT_1508_deam-like"/>
</dbReference>
<dbReference type="InterPro" id="IPR052895">
    <property type="entry name" value="HetReg/Transcr_Mod"/>
</dbReference>
<dbReference type="Proteomes" id="UP000754883">
    <property type="component" value="Unassembled WGS sequence"/>
</dbReference>
<dbReference type="OrthoDB" id="5125980at2759"/>
<protein>
    <recommendedName>
        <fullName evidence="2">Heterokaryon incompatibility domain-containing protein</fullName>
    </recommendedName>
</protein>
<name>A0A9N9UFM3_9HYPO</name>
<comment type="caution">
    <text evidence="3">The sequence shown here is derived from an EMBL/GenBank/DDBJ whole genome shotgun (WGS) entry which is preliminary data.</text>
</comment>